<evidence type="ECO:0000256" key="13">
    <source>
        <dbReference type="PROSITE-ProRule" id="PRU00175"/>
    </source>
</evidence>
<dbReference type="SMART" id="SM00184">
    <property type="entry name" value="RING"/>
    <property type="match status" value="1"/>
</dbReference>
<dbReference type="Gene3D" id="3.30.40.10">
    <property type="entry name" value="Zinc/RING finger domain, C3HC4 (zinc finger)"/>
    <property type="match status" value="1"/>
</dbReference>
<evidence type="ECO:0000256" key="14">
    <source>
        <dbReference type="SAM" id="Phobius"/>
    </source>
</evidence>
<keyword evidence="10" id="KW-0862">Zinc</keyword>
<evidence type="ECO:0000256" key="1">
    <source>
        <dbReference type="ARBA" id="ARBA00000900"/>
    </source>
</evidence>
<evidence type="ECO:0000313" key="17">
    <source>
        <dbReference type="Proteomes" id="UP000029120"/>
    </source>
</evidence>
<evidence type="ECO:0000256" key="12">
    <source>
        <dbReference type="ARBA" id="ARBA00023136"/>
    </source>
</evidence>
<dbReference type="SUPFAM" id="SSF57850">
    <property type="entry name" value="RING/U-box"/>
    <property type="match status" value="1"/>
</dbReference>
<accession>A0A087HEH4</accession>
<organism evidence="16 17">
    <name type="scientific">Arabis alpina</name>
    <name type="common">Alpine rock-cress</name>
    <dbReference type="NCBI Taxonomy" id="50452"/>
    <lineage>
        <taxon>Eukaryota</taxon>
        <taxon>Viridiplantae</taxon>
        <taxon>Streptophyta</taxon>
        <taxon>Embryophyta</taxon>
        <taxon>Tracheophyta</taxon>
        <taxon>Spermatophyta</taxon>
        <taxon>Magnoliopsida</taxon>
        <taxon>eudicotyledons</taxon>
        <taxon>Gunneridae</taxon>
        <taxon>Pentapetalae</taxon>
        <taxon>rosids</taxon>
        <taxon>malvids</taxon>
        <taxon>Brassicales</taxon>
        <taxon>Brassicaceae</taxon>
        <taxon>Arabideae</taxon>
        <taxon>Arabis</taxon>
    </lineage>
</organism>
<keyword evidence="6 14" id="KW-0812">Transmembrane</keyword>
<comment type="subcellular location">
    <subcellularLocation>
        <location evidence="2">Membrane</location>
        <topology evidence="2">Multi-pass membrane protein</topology>
    </subcellularLocation>
</comment>
<protein>
    <recommendedName>
        <fullName evidence="4">RING-type E3 ubiquitin transferase</fullName>
        <ecNumber evidence="4">2.3.2.27</ecNumber>
    </recommendedName>
</protein>
<dbReference type="OMA" id="ADSEQYV"/>
<dbReference type="PROSITE" id="PS50089">
    <property type="entry name" value="ZF_RING_2"/>
    <property type="match status" value="1"/>
</dbReference>
<comment type="pathway">
    <text evidence="3">Protein modification; protein ubiquitination.</text>
</comment>
<keyword evidence="7" id="KW-0479">Metal-binding</keyword>
<dbReference type="CDD" id="cd16454">
    <property type="entry name" value="RING-H2_PA-TM-RING"/>
    <property type="match status" value="1"/>
</dbReference>
<evidence type="ECO:0000256" key="6">
    <source>
        <dbReference type="ARBA" id="ARBA00022692"/>
    </source>
</evidence>
<evidence type="ECO:0000256" key="9">
    <source>
        <dbReference type="ARBA" id="ARBA00022786"/>
    </source>
</evidence>
<evidence type="ECO:0000256" key="5">
    <source>
        <dbReference type="ARBA" id="ARBA00022679"/>
    </source>
</evidence>
<dbReference type="Proteomes" id="UP000029120">
    <property type="component" value="Chromosome 2"/>
</dbReference>
<evidence type="ECO:0000313" key="16">
    <source>
        <dbReference type="EMBL" id="KFK40526.1"/>
    </source>
</evidence>
<evidence type="ECO:0000259" key="15">
    <source>
        <dbReference type="PROSITE" id="PS50089"/>
    </source>
</evidence>
<reference evidence="17" key="1">
    <citation type="journal article" date="2015" name="Nat. Plants">
        <title>Genome expansion of Arabis alpina linked with retrotransposition and reduced symmetric DNA methylation.</title>
        <authorList>
            <person name="Willing E.M."/>
            <person name="Rawat V."/>
            <person name="Mandakova T."/>
            <person name="Maumus F."/>
            <person name="James G.V."/>
            <person name="Nordstroem K.J."/>
            <person name="Becker C."/>
            <person name="Warthmann N."/>
            <person name="Chica C."/>
            <person name="Szarzynska B."/>
            <person name="Zytnicki M."/>
            <person name="Albani M.C."/>
            <person name="Kiefer C."/>
            <person name="Bergonzi S."/>
            <person name="Castaings L."/>
            <person name="Mateos J.L."/>
            <person name="Berns M.C."/>
            <person name="Bujdoso N."/>
            <person name="Piofczyk T."/>
            <person name="de Lorenzo L."/>
            <person name="Barrero-Sicilia C."/>
            <person name="Mateos I."/>
            <person name="Piednoel M."/>
            <person name="Hagmann J."/>
            <person name="Chen-Min-Tao R."/>
            <person name="Iglesias-Fernandez R."/>
            <person name="Schuster S.C."/>
            <person name="Alonso-Blanco C."/>
            <person name="Roudier F."/>
            <person name="Carbonero P."/>
            <person name="Paz-Ares J."/>
            <person name="Davis S.J."/>
            <person name="Pecinka A."/>
            <person name="Quesneville H."/>
            <person name="Colot V."/>
            <person name="Lysak M.A."/>
            <person name="Weigel D."/>
            <person name="Coupland G."/>
            <person name="Schneeberger K."/>
        </authorList>
    </citation>
    <scope>NUCLEOTIDE SEQUENCE [LARGE SCALE GENOMIC DNA]</scope>
    <source>
        <strain evidence="17">cv. Pajares</strain>
    </source>
</reference>
<keyword evidence="17" id="KW-1185">Reference proteome</keyword>
<evidence type="ECO:0000256" key="8">
    <source>
        <dbReference type="ARBA" id="ARBA00022771"/>
    </source>
</evidence>
<keyword evidence="5" id="KW-0808">Transferase</keyword>
<evidence type="ECO:0000256" key="7">
    <source>
        <dbReference type="ARBA" id="ARBA00022723"/>
    </source>
</evidence>
<dbReference type="GO" id="GO:0000325">
    <property type="term" value="C:plant-type vacuole"/>
    <property type="evidence" value="ECO:0007669"/>
    <property type="project" value="TreeGrafter"/>
</dbReference>
<name>A0A087HEH4_ARAAL</name>
<feature type="transmembrane region" description="Helical" evidence="14">
    <location>
        <begin position="169"/>
        <end position="187"/>
    </location>
</feature>
<evidence type="ECO:0000256" key="10">
    <source>
        <dbReference type="ARBA" id="ARBA00022833"/>
    </source>
</evidence>
<dbReference type="EMBL" id="CM002870">
    <property type="protein sequence ID" value="KFK40526.1"/>
    <property type="molecule type" value="Genomic_DNA"/>
</dbReference>
<proteinExistence type="predicted"/>
<keyword evidence="8 13" id="KW-0863">Zinc-finger</keyword>
<evidence type="ECO:0000256" key="3">
    <source>
        <dbReference type="ARBA" id="ARBA00004906"/>
    </source>
</evidence>
<feature type="transmembrane region" description="Helical" evidence="14">
    <location>
        <begin position="77"/>
        <end position="98"/>
    </location>
</feature>
<dbReference type="AlphaFoldDB" id="A0A087HEH4"/>
<comment type="catalytic activity">
    <reaction evidence="1">
        <text>S-ubiquitinyl-[E2 ubiquitin-conjugating enzyme]-L-cysteine + [acceptor protein]-L-lysine = [E2 ubiquitin-conjugating enzyme]-L-cysteine + N(6)-ubiquitinyl-[acceptor protein]-L-lysine.</text>
        <dbReference type="EC" id="2.3.2.27"/>
    </reaction>
</comment>
<evidence type="ECO:0000256" key="4">
    <source>
        <dbReference type="ARBA" id="ARBA00012483"/>
    </source>
</evidence>
<feature type="transmembrane region" description="Helical" evidence="14">
    <location>
        <begin position="199"/>
        <end position="232"/>
    </location>
</feature>
<feature type="transmembrane region" description="Helical" evidence="14">
    <location>
        <begin position="110"/>
        <end position="131"/>
    </location>
</feature>
<keyword evidence="9" id="KW-0833">Ubl conjugation pathway</keyword>
<dbReference type="GO" id="GO:0016020">
    <property type="term" value="C:membrane"/>
    <property type="evidence" value="ECO:0007669"/>
    <property type="project" value="UniProtKB-SubCell"/>
</dbReference>
<dbReference type="InterPro" id="IPR001841">
    <property type="entry name" value="Znf_RING"/>
</dbReference>
<dbReference type="Gramene" id="KFK40526">
    <property type="protein sequence ID" value="KFK40526"/>
    <property type="gene ID" value="AALP_AA2G007300"/>
</dbReference>
<dbReference type="PANTHER" id="PTHR45977">
    <property type="entry name" value="TARGET OF ERK KINASE MPK-1"/>
    <property type="match status" value="1"/>
</dbReference>
<keyword evidence="12 14" id="KW-0472">Membrane</keyword>
<dbReference type="EC" id="2.3.2.27" evidence="4"/>
<evidence type="ECO:0000256" key="11">
    <source>
        <dbReference type="ARBA" id="ARBA00022989"/>
    </source>
</evidence>
<dbReference type="FunFam" id="3.30.40.10:FF:000217">
    <property type="entry name" value="E3 ubiquitin-protein ligase At1g12760"/>
    <property type="match status" value="1"/>
</dbReference>
<sequence length="359" mass="40608">MSNNTIDASPLLLTRGVDNDDGSGGRRSVRRQGLREAARLLRHASSGRMRDSSMLVRESAAEQLEERQSDWAYSKPVVVLDFVWNFAFVVVAIVVLVFSNDENPNMPLRVWIVGYGLQCMMHMGCVCVEYCRRNRRRRRDRSLRSSSSASSMEDVYLDSNSFAKHIESANTMFSFVWWIIGFYWVSFGGQELAQGSPQLYWLCIVFLGFDVFFVVFCVALACVIGIAVCYCLPCIIAVLYAVAEQEGASKEDIDQLTKYKFRKVADSEKHTVDEEEGEAGGVMTECGTDSPIEHTLPHDDAECCICLSAYEDETELRELPCGHHFHCNCVDKWLYLNATCPLCKYNILKSSNYEEGEEV</sequence>
<evidence type="ECO:0000256" key="2">
    <source>
        <dbReference type="ARBA" id="ARBA00004141"/>
    </source>
</evidence>
<dbReference type="eggNOG" id="KOG0800">
    <property type="taxonomic scope" value="Eukaryota"/>
</dbReference>
<dbReference type="GO" id="GO:0016567">
    <property type="term" value="P:protein ubiquitination"/>
    <property type="evidence" value="ECO:0007669"/>
    <property type="project" value="TreeGrafter"/>
</dbReference>
<dbReference type="InterPro" id="IPR013083">
    <property type="entry name" value="Znf_RING/FYVE/PHD"/>
</dbReference>
<dbReference type="OrthoDB" id="8062037at2759"/>
<feature type="domain" description="RING-type" evidence="15">
    <location>
        <begin position="303"/>
        <end position="344"/>
    </location>
</feature>
<dbReference type="GO" id="GO:0061630">
    <property type="term" value="F:ubiquitin protein ligase activity"/>
    <property type="evidence" value="ECO:0007669"/>
    <property type="project" value="UniProtKB-EC"/>
</dbReference>
<dbReference type="Pfam" id="PF13639">
    <property type="entry name" value="zf-RING_2"/>
    <property type="match status" value="1"/>
</dbReference>
<keyword evidence="11 14" id="KW-1133">Transmembrane helix</keyword>
<dbReference type="GO" id="GO:0006511">
    <property type="term" value="P:ubiquitin-dependent protein catabolic process"/>
    <property type="evidence" value="ECO:0007669"/>
    <property type="project" value="TreeGrafter"/>
</dbReference>
<dbReference type="PANTHER" id="PTHR45977:SF45">
    <property type="entry name" value="RING-TYPE DOMAIN-CONTAINING PROTEIN"/>
    <property type="match status" value="1"/>
</dbReference>
<dbReference type="GO" id="GO:0008270">
    <property type="term" value="F:zinc ion binding"/>
    <property type="evidence" value="ECO:0007669"/>
    <property type="project" value="UniProtKB-KW"/>
</dbReference>
<gene>
    <name evidence="16" type="ordered locus">AALP_Aa2g007300</name>
</gene>